<dbReference type="AlphaFoldDB" id="A0A926NRP6"/>
<comment type="caution">
    <text evidence="1">The sequence shown here is derived from an EMBL/GenBank/DDBJ whole genome shotgun (WGS) entry which is preliminary data.</text>
</comment>
<name>A0A926NRP6_9SPHI</name>
<evidence type="ECO:0000313" key="1">
    <source>
        <dbReference type="EMBL" id="MBD1394128.1"/>
    </source>
</evidence>
<dbReference type="RefSeq" id="WP_191163870.1">
    <property type="nucleotide sequence ID" value="NZ_JACWMX010000005.1"/>
</dbReference>
<protein>
    <submittedName>
        <fullName evidence="1">Uncharacterized protein</fullName>
    </submittedName>
</protein>
<evidence type="ECO:0000313" key="2">
    <source>
        <dbReference type="Proteomes" id="UP000619078"/>
    </source>
</evidence>
<organism evidence="1 2">
    <name type="scientific">Mucilaginibacter glaciei</name>
    <dbReference type="NCBI Taxonomy" id="2772109"/>
    <lineage>
        <taxon>Bacteria</taxon>
        <taxon>Pseudomonadati</taxon>
        <taxon>Bacteroidota</taxon>
        <taxon>Sphingobacteriia</taxon>
        <taxon>Sphingobacteriales</taxon>
        <taxon>Sphingobacteriaceae</taxon>
        <taxon>Mucilaginibacter</taxon>
    </lineage>
</organism>
<accession>A0A926NRP6</accession>
<keyword evidence="2" id="KW-1185">Reference proteome</keyword>
<gene>
    <name evidence="1" type="ORF">IDJ76_13550</name>
</gene>
<dbReference type="Proteomes" id="UP000619078">
    <property type="component" value="Unassembled WGS sequence"/>
</dbReference>
<proteinExistence type="predicted"/>
<reference evidence="1" key="1">
    <citation type="submission" date="2020-09" db="EMBL/GenBank/DDBJ databases">
        <title>Novel species of Mucilaginibacter isolated from a glacier on the Tibetan Plateau.</title>
        <authorList>
            <person name="Liu Q."/>
            <person name="Xin Y.-H."/>
        </authorList>
    </citation>
    <scope>NUCLEOTIDE SEQUENCE</scope>
    <source>
        <strain evidence="1">ZB1P21</strain>
    </source>
</reference>
<sequence>MIRTRSKKVLLVAPHVFPDQLLVGYGNVKHVSAIATIFPNIHSLKPDVIFFDHTHMGADLEKTLRRLQTNSAYKSIKICLYKKEEAITADSIFKILGVHHIIYSHDLQKASKASAALNAINNMIDASLIRLVAGAN</sequence>
<dbReference type="EMBL" id="JACWMX010000005">
    <property type="protein sequence ID" value="MBD1394128.1"/>
    <property type="molecule type" value="Genomic_DNA"/>
</dbReference>